<protein>
    <submittedName>
        <fullName evidence="3">Metal-binding protein</fullName>
    </submittedName>
</protein>
<dbReference type="SUPFAM" id="SSF57884">
    <property type="entry name" value="Ada DNA repair protein, N-terminal domain (N-Ada 10)"/>
    <property type="match status" value="1"/>
</dbReference>
<evidence type="ECO:0000256" key="1">
    <source>
        <dbReference type="ARBA" id="ARBA00023159"/>
    </source>
</evidence>
<proteinExistence type="predicted"/>
<dbReference type="InterPro" id="IPR004026">
    <property type="entry name" value="Ada_DNA_repair_Zn-bd"/>
</dbReference>
<dbReference type="GO" id="GO:0008168">
    <property type="term" value="F:methyltransferase activity"/>
    <property type="evidence" value="ECO:0007669"/>
    <property type="project" value="InterPro"/>
</dbReference>
<dbReference type="GO" id="GO:0008270">
    <property type="term" value="F:zinc ion binding"/>
    <property type="evidence" value="ECO:0007669"/>
    <property type="project" value="InterPro"/>
</dbReference>
<dbReference type="GO" id="GO:0006355">
    <property type="term" value="P:regulation of DNA-templated transcription"/>
    <property type="evidence" value="ECO:0007669"/>
    <property type="project" value="InterPro"/>
</dbReference>
<comment type="caution">
    <text evidence="3">The sequence shown here is derived from an EMBL/GenBank/DDBJ whole genome shotgun (WGS) entry which is preliminary data.</text>
</comment>
<accession>A0A7K1YEP6</accession>
<dbReference type="Proteomes" id="UP000466586">
    <property type="component" value="Unassembled WGS sequence"/>
</dbReference>
<sequence>MIEHIALGIAKLERARNLKVMMDNGEVTFAGNRNLKIFGGLKCDSGKRMKVKNRVFFRNKEEALSLGYRPCGHCLKSEYILWKKNRED</sequence>
<evidence type="ECO:0000259" key="2">
    <source>
        <dbReference type="Pfam" id="PF02805"/>
    </source>
</evidence>
<dbReference type="RefSeq" id="WP_160846038.1">
    <property type="nucleotide sequence ID" value="NZ_WVHT01000010.1"/>
</dbReference>
<dbReference type="EMBL" id="WVHT01000010">
    <property type="protein sequence ID" value="MXV52861.1"/>
    <property type="molecule type" value="Genomic_DNA"/>
</dbReference>
<dbReference type="Gene3D" id="3.40.10.10">
    <property type="entry name" value="DNA Methylphosphotriester Repair Domain"/>
    <property type="match status" value="1"/>
</dbReference>
<organism evidence="3 4">
    <name type="scientific">Hufsiella arboris</name>
    <dbReference type="NCBI Taxonomy" id="2695275"/>
    <lineage>
        <taxon>Bacteria</taxon>
        <taxon>Pseudomonadati</taxon>
        <taxon>Bacteroidota</taxon>
        <taxon>Sphingobacteriia</taxon>
        <taxon>Sphingobacteriales</taxon>
        <taxon>Sphingobacteriaceae</taxon>
        <taxon>Hufsiella</taxon>
    </lineage>
</organism>
<dbReference type="InterPro" id="IPR035451">
    <property type="entry name" value="Ada-like_dom_sf"/>
</dbReference>
<dbReference type="GO" id="GO:0003677">
    <property type="term" value="F:DNA binding"/>
    <property type="evidence" value="ECO:0007669"/>
    <property type="project" value="InterPro"/>
</dbReference>
<reference evidence="3 4" key="1">
    <citation type="submission" date="2019-11" db="EMBL/GenBank/DDBJ databases">
        <title>Pedobacter sp. HMF7647 Genome sequencing and assembly.</title>
        <authorList>
            <person name="Kang H."/>
            <person name="Kim H."/>
            <person name="Joh K."/>
        </authorList>
    </citation>
    <scope>NUCLEOTIDE SEQUENCE [LARGE SCALE GENOMIC DNA]</scope>
    <source>
        <strain evidence="3 4">HMF7647</strain>
    </source>
</reference>
<keyword evidence="1" id="KW-0010">Activator</keyword>
<name>A0A7K1YEP6_9SPHI</name>
<evidence type="ECO:0000313" key="3">
    <source>
        <dbReference type="EMBL" id="MXV52861.1"/>
    </source>
</evidence>
<dbReference type="GO" id="GO:0006281">
    <property type="term" value="P:DNA repair"/>
    <property type="evidence" value="ECO:0007669"/>
    <property type="project" value="InterPro"/>
</dbReference>
<keyword evidence="4" id="KW-1185">Reference proteome</keyword>
<dbReference type="Pfam" id="PF02805">
    <property type="entry name" value="Ada_Zn_binding"/>
    <property type="match status" value="1"/>
</dbReference>
<dbReference type="AlphaFoldDB" id="A0A7K1YEP6"/>
<gene>
    <name evidence="3" type="ORF">GS399_17955</name>
</gene>
<feature type="domain" description="Ada DNA repair metal-binding" evidence="2">
    <location>
        <begin position="29"/>
        <end position="74"/>
    </location>
</feature>
<evidence type="ECO:0000313" key="4">
    <source>
        <dbReference type="Proteomes" id="UP000466586"/>
    </source>
</evidence>